<dbReference type="AlphaFoldDB" id="A0A9P9J6P9"/>
<comment type="caution">
    <text evidence="1">The sequence shown here is derived from an EMBL/GenBank/DDBJ whole genome shotgun (WGS) entry which is preliminary data.</text>
</comment>
<reference evidence="1" key="1">
    <citation type="journal article" date="2021" name="Nat. Commun.">
        <title>Genetic determinants of endophytism in the Arabidopsis root mycobiome.</title>
        <authorList>
            <person name="Mesny F."/>
            <person name="Miyauchi S."/>
            <person name="Thiergart T."/>
            <person name="Pickel B."/>
            <person name="Atanasova L."/>
            <person name="Karlsson M."/>
            <person name="Huettel B."/>
            <person name="Barry K.W."/>
            <person name="Haridas S."/>
            <person name="Chen C."/>
            <person name="Bauer D."/>
            <person name="Andreopoulos W."/>
            <person name="Pangilinan J."/>
            <person name="LaButti K."/>
            <person name="Riley R."/>
            <person name="Lipzen A."/>
            <person name="Clum A."/>
            <person name="Drula E."/>
            <person name="Henrissat B."/>
            <person name="Kohler A."/>
            <person name="Grigoriev I.V."/>
            <person name="Martin F.M."/>
            <person name="Hacquard S."/>
        </authorList>
    </citation>
    <scope>NUCLEOTIDE SEQUENCE</scope>
    <source>
        <strain evidence="1">MPI-CAGE-AT-0147</strain>
    </source>
</reference>
<accession>A0A9P9J6P9</accession>
<proteinExistence type="predicted"/>
<dbReference type="EMBL" id="JAGMUV010000008">
    <property type="protein sequence ID" value="KAH7146580.1"/>
    <property type="molecule type" value="Genomic_DNA"/>
</dbReference>
<evidence type="ECO:0000313" key="1">
    <source>
        <dbReference type="EMBL" id="KAH7146580.1"/>
    </source>
</evidence>
<dbReference type="Proteomes" id="UP000738349">
    <property type="component" value="Unassembled WGS sequence"/>
</dbReference>
<keyword evidence="2" id="KW-1185">Reference proteome</keyword>
<sequence length="325" mass="35563">MEPQDVMADGFVELIDDSAPHTLGMLAHEVWWNNPDAQYNSWFKAVRHLWDQQCPHRLPRQWSIYRPQTTGLNTYTHLDIKGASKVSPTESGEQGMEGNSKPTMQCGYSPQLGQTKDGDVLRNVSENIHLGACYSPTLCPLTAPFLELREFLCLEAINPISGKSRNPDQRSPSVGNAQMLVDAGILDTPPETGVGGIRRRVSVSTPISIFISISISISMTPMFSVHDNNGAGSMPCQGLRLATGQTCPPAPPFADGRSLISRHSRMRVDAYATERTASSNDPRLTVNEQDPSLFVQFVVCPIHSSIPRLLPRPHADGDDSAFGAN</sequence>
<organism evidence="1 2">
    <name type="scientific">Dactylonectria macrodidyma</name>
    <dbReference type="NCBI Taxonomy" id="307937"/>
    <lineage>
        <taxon>Eukaryota</taxon>
        <taxon>Fungi</taxon>
        <taxon>Dikarya</taxon>
        <taxon>Ascomycota</taxon>
        <taxon>Pezizomycotina</taxon>
        <taxon>Sordariomycetes</taxon>
        <taxon>Hypocreomycetidae</taxon>
        <taxon>Hypocreales</taxon>
        <taxon>Nectriaceae</taxon>
        <taxon>Dactylonectria</taxon>
    </lineage>
</organism>
<gene>
    <name evidence="1" type="ORF">EDB81DRAFT_759813</name>
</gene>
<evidence type="ECO:0000313" key="2">
    <source>
        <dbReference type="Proteomes" id="UP000738349"/>
    </source>
</evidence>
<name>A0A9P9J6P9_9HYPO</name>
<dbReference type="OrthoDB" id="10671689at2759"/>
<protein>
    <submittedName>
        <fullName evidence="1">Uncharacterized protein</fullName>
    </submittedName>
</protein>